<comment type="catalytic activity">
    <reaction evidence="1">
        <text>dCTP + H2O = dCMP + diphosphate + H(+)</text>
        <dbReference type="Rhea" id="RHEA:22636"/>
        <dbReference type="ChEBI" id="CHEBI:15377"/>
        <dbReference type="ChEBI" id="CHEBI:15378"/>
        <dbReference type="ChEBI" id="CHEBI:33019"/>
        <dbReference type="ChEBI" id="CHEBI:57566"/>
        <dbReference type="ChEBI" id="CHEBI:61481"/>
        <dbReference type="EC" id="3.6.1.12"/>
    </reaction>
</comment>
<keyword evidence="1" id="KW-0963">Cytoplasm</keyword>
<comment type="caution">
    <text evidence="3">The sequence shown here is derived from an EMBL/GenBank/DDBJ whole genome shotgun (WGS) entry which is preliminary data.</text>
</comment>
<gene>
    <name evidence="3" type="ORF">B0H66DRAFT_475024</name>
</gene>
<organism evidence="3 4">
    <name type="scientific">Apodospora peruviana</name>
    <dbReference type="NCBI Taxonomy" id="516989"/>
    <lineage>
        <taxon>Eukaryota</taxon>
        <taxon>Fungi</taxon>
        <taxon>Dikarya</taxon>
        <taxon>Ascomycota</taxon>
        <taxon>Pezizomycotina</taxon>
        <taxon>Sordariomycetes</taxon>
        <taxon>Sordariomycetidae</taxon>
        <taxon>Sordariales</taxon>
        <taxon>Lasiosphaeriaceae</taxon>
        <taxon>Apodospora</taxon>
    </lineage>
</organism>
<comment type="cofactor">
    <cofactor evidence="1">
        <name>Mg(2+)</name>
        <dbReference type="ChEBI" id="CHEBI:18420"/>
    </cofactor>
</comment>
<dbReference type="GO" id="GO:0042262">
    <property type="term" value="P:DNA protection"/>
    <property type="evidence" value="ECO:0007669"/>
    <property type="project" value="UniProtKB-UniRule"/>
</dbReference>
<keyword evidence="1" id="KW-0378">Hydrolase</keyword>
<dbReference type="GO" id="GO:0006253">
    <property type="term" value="P:dCTP catabolic process"/>
    <property type="evidence" value="ECO:0007669"/>
    <property type="project" value="UniProtKB-UniRule"/>
</dbReference>
<comment type="function">
    <text evidence="1">Hydrolyzes deoxynucleoside triphosphates (dNTPs) to the corresponding nucleoside monophosphates. Has a strong preference for dCTP and its analogs including 5-iodo-dCTP and 5-methyl-dCTP for which it may even have a higher efficiency. May protect DNA or RNA against the incorporation of these genotoxic nucleotide analogs through their catabolism.</text>
</comment>
<name>A0AAE0M741_9PEZI</name>
<dbReference type="GO" id="GO:0005829">
    <property type="term" value="C:cytosol"/>
    <property type="evidence" value="ECO:0007669"/>
    <property type="project" value="UniProtKB-SubCell"/>
</dbReference>
<feature type="compositionally biased region" description="Basic and acidic residues" evidence="2">
    <location>
        <begin position="100"/>
        <end position="117"/>
    </location>
</feature>
<keyword evidence="4" id="KW-1185">Reference proteome</keyword>
<keyword evidence="1" id="KW-0460">Magnesium</keyword>
<dbReference type="PIRSF" id="PIRSF029826">
    <property type="entry name" value="UCP029826_pph"/>
    <property type="match status" value="1"/>
</dbReference>
<dbReference type="GO" id="GO:0000287">
    <property type="term" value="F:magnesium ion binding"/>
    <property type="evidence" value="ECO:0007669"/>
    <property type="project" value="UniProtKB-UniRule"/>
</dbReference>
<sequence>MGSLKEVQKTLAEFAAERDWGKWHTPENLAKSISIEAAELLECYQWGKEPNLEHVRYELADVLTYCLQLANRLGVDPEEIILEKLELTRKKYPVKTATTESEKRGDDVPESGKDGHEVQNSAT</sequence>
<proteinExistence type="predicted"/>
<dbReference type="EMBL" id="JAUEDM010000003">
    <property type="protein sequence ID" value="KAK3321767.1"/>
    <property type="molecule type" value="Genomic_DNA"/>
</dbReference>
<evidence type="ECO:0000256" key="2">
    <source>
        <dbReference type="SAM" id="MobiDB-lite"/>
    </source>
</evidence>
<dbReference type="GO" id="GO:0047840">
    <property type="term" value="F:dCTP diphosphatase activity"/>
    <property type="evidence" value="ECO:0007669"/>
    <property type="project" value="UniProtKB-UniRule"/>
</dbReference>
<protein>
    <recommendedName>
        <fullName evidence="1">dCTP pyrophosphatase 1</fullName>
        <ecNumber evidence="1">3.6.1.12</ecNumber>
    </recommendedName>
</protein>
<dbReference type="PANTHER" id="PTHR46523:SF1">
    <property type="entry name" value="DCTP PYROPHOSPHATASE 1"/>
    <property type="match status" value="1"/>
</dbReference>
<accession>A0AAE0M741</accession>
<dbReference type="Pfam" id="PF12643">
    <property type="entry name" value="MazG-like"/>
    <property type="match status" value="1"/>
</dbReference>
<dbReference type="InterPro" id="IPR025984">
    <property type="entry name" value="DCTPP"/>
</dbReference>
<dbReference type="InterPro" id="IPR052555">
    <property type="entry name" value="dCTP_Pyrophosphatase"/>
</dbReference>
<feature type="region of interest" description="Disordered" evidence="2">
    <location>
        <begin position="93"/>
        <end position="123"/>
    </location>
</feature>
<reference evidence="3" key="2">
    <citation type="submission" date="2023-06" db="EMBL/GenBank/DDBJ databases">
        <authorList>
            <consortium name="Lawrence Berkeley National Laboratory"/>
            <person name="Haridas S."/>
            <person name="Hensen N."/>
            <person name="Bonometti L."/>
            <person name="Westerberg I."/>
            <person name="Brannstrom I.O."/>
            <person name="Guillou S."/>
            <person name="Cros-Aarteil S."/>
            <person name="Calhoun S."/>
            <person name="Kuo A."/>
            <person name="Mondo S."/>
            <person name="Pangilinan J."/>
            <person name="Riley R."/>
            <person name="Labutti K."/>
            <person name="Andreopoulos B."/>
            <person name="Lipzen A."/>
            <person name="Chen C."/>
            <person name="Yanf M."/>
            <person name="Daum C."/>
            <person name="Ng V."/>
            <person name="Clum A."/>
            <person name="Steindorff A."/>
            <person name="Ohm R."/>
            <person name="Martin F."/>
            <person name="Silar P."/>
            <person name="Natvig D."/>
            <person name="Lalanne C."/>
            <person name="Gautier V."/>
            <person name="Ament-Velasquez S.L."/>
            <person name="Kruys A."/>
            <person name="Hutchinson M.I."/>
            <person name="Powell A.J."/>
            <person name="Barry K."/>
            <person name="Miller A.N."/>
            <person name="Grigoriev I.V."/>
            <person name="Debuchy R."/>
            <person name="Gladieux P."/>
            <person name="Thoren M.H."/>
            <person name="Johannesson H."/>
        </authorList>
    </citation>
    <scope>NUCLEOTIDE SEQUENCE</scope>
    <source>
        <strain evidence="3">CBS 118394</strain>
    </source>
</reference>
<evidence type="ECO:0000313" key="4">
    <source>
        <dbReference type="Proteomes" id="UP001283341"/>
    </source>
</evidence>
<evidence type="ECO:0000256" key="1">
    <source>
        <dbReference type="PIRNR" id="PIRNR029826"/>
    </source>
</evidence>
<evidence type="ECO:0000313" key="3">
    <source>
        <dbReference type="EMBL" id="KAK3321767.1"/>
    </source>
</evidence>
<dbReference type="AlphaFoldDB" id="A0AAE0M741"/>
<dbReference type="SUPFAM" id="SSF101386">
    <property type="entry name" value="all-alpha NTP pyrophosphatases"/>
    <property type="match status" value="1"/>
</dbReference>
<dbReference type="Proteomes" id="UP001283341">
    <property type="component" value="Unassembled WGS sequence"/>
</dbReference>
<dbReference type="CDD" id="cd11537">
    <property type="entry name" value="NTP-PPase_RS21-C6_like"/>
    <property type="match status" value="1"/>
</dbReference>
<reference evidence="3" key="1">
    <citation type="journal article" date="2023" name="Mol. Phylogenet. Evol.">
        <title>Genome-scale phylogeny and comparative genomics of the fungal order Sordariales.</title>
        <authorList>
            <person name="Hensen N."/>
            <person name="Bonometti L."/>
            <person name="Westerberg I."/>
            <person name="Brannstrom I.O."/>
            <person name="Guillou S."/>
            <person name="Cros-Aarteil S."/>
            <person name="Calhoun S."/>
            <person name="Haridas S."/>
            <person name="Kuo A."/>
            <person name="Mondo S."/>
            <person name="Pangilinan J."/>
            <person name="Riley R."/>
            <person name="LaButti K."/>
            <person name="Andreopoulos B."/>
            <person name="Lipzen A."/>
            <person name="Chen C."/>
            <person name="Yan M."/>
            <person name="Daum C."/>
            <person name="Ng V."/>
            <person name="Clum A."/>
            <person name="Steindorff A."/>
            <person name="Ohm R.A."/>
            <person name="Martin F."/>
            <person name="Silar P."/>
            <person name="Natvig D.O."/>
            <person name="Lalanne C."/>
            <person name="Gautier V."/>
            <person name="Ament-Velasquez S.L."/>
            <person name="Kruys A."/>
            <person name="Hutchinson M.I."/>
            <person name="Powell A.J."/>
            <person name="Barry K."/>
            <person name="Miller A.N."/>
            <person name="Grigoriev I.V."/>
            <person name="Debuchy R."/>
            <person name="Gladieux P."/>
            <person name="Hiltunen Thoren M."/>
            <person name="Johannesson H."/>
        </authorList>
    </citation>
    <scope>NUCLEOTIDE SEQUENCE</scope>
    <source>
        <strain evidence="3">CBS 118394</strain>
    </source>
</reference>
<dbReference type="Gene3D" id="1.10.287.1080">
    <property type="entry name" value="MazG-like"/>
    <property type="match status" value="1"/>
</dbReference>
<comment type="subcellular location">
    <subcellularLocation>
        <location evidence="1">Cytoplasm</location>
        <location evidence="1">Cytosol</location>
    </subcellularLocation>
</comment>
<dbReference type="EC" id="3.6.1.12" evidence="1"/>
<dbReference type="PANTHER" id="PTHR46523">
    <property type="entry name" value="DCTP PYROPHOSPHATASE 1"/>
    <property type="match status" value="1"/>
</dbReference>
<comment type="subunit">
    <text evidence="1">Homotetramer.</text>
</comment>
<keyword evidence="1" id="KW-0479">Metal-binding</keyword>